<keyword evidence="3" id="KW-0808">Transferase</keyword>
<dbReference type="SUPFAM" id="SSF47413">
    <property type="entry name" value="lambda repressor-like DNA-binding domains"/>
    <property type="match status" value="1"/>
</dbReference>
<accession>A0A448P0I6</accession>
<dbReference type="SMART" id="SM00530">
    <property type="entry name" value="HTH_XRE"/>
    <property type="match status" value="1"/>
</dbReference>
<evidence type="ECO:0000313" key="4">
    <source>
        <dbReference type="Proteomes" id="UP000277858"/>
    </source>
</evidence>
<dbReference type="Proteomes" id="UP000277858">
    <property type="component" value="Chromosome"/>
</dbReference>
<dbReference type="InterPro" id="IPR010982">
    <property type="entry name" value="Lambda_DNA-bd_dom_sf"/>
</dbReference>
<dbReference type="Pfam" id="PF01381">
    <property type="entry name" value="HTH_3"/>
    <property type="match status" value="1"/>
</dbReference>
<dbReference type="RefSeq" id="WP_126412746.1">
    <property type="nucleotide sequence ID" value="NZ_LR134473.1"/>
</dbReference>
<name>A0A448P0I6_9ACTN</name>
<proteinExistence type="predicted"/>
<dbReference type="OrthoDB" id="4158323at2"/>
<dbReference type="GO" id="GO:0003677">
    <property type="term" value="F:DNA binding"/>
    <property type="evidence" value="ECO:0007669"/>
    <property type="project" value="InterPro"/>
</dbReference>
<dbReference type="InterPro" id="IPR001387">
    <property type="entry name" value="Cro/C1-type_HTH"/>
</dbReference>
<organism evidence="3 4">
    <name type="scientific">Acidipropionibacterium jensenii</name>
    <dbReference type="NCBI Taxonomy" id="1749"/>
    <lineage>
        <taxon>Bacteria</taxon>
        <taxon>Bacillati</taxon>
        <taxon>Actinomycetota</taxon>
        <taxon>Actinomycetes</taxon>
        <taxon>Propionibacteriales</taxon>
        <taxon>Propionibacteriaceae</taxon>
        <taxon>Acidipropionibacterium</taxon>
    </lineage>
</organism>
<dbReference type="GO" id="GO:0008483">
    <property type="term" value="F:transaminase activity"/>
    <property type="evidence" value="ECO:0007669"/>
    <property type="project" value="UniProtKB-KW"/>
</dbReference>
<evidence type="ECO:0000259" key="2">
    <source>
        <dbReference type="PROSITE" id="PS50943"/>
    </source>
</evidence>
<dbReference type="EMBL" id="LR134473">
    <property type="protein sequence ID" value="VEI03732.1"/>
    <property type="molecule type" value="Genomic_DNA"/>
</dbReference>
<dbReference type="PROSITE" id="PS50943">
    <property type="entry name" value="HTH_CROC1"/>
    <property type="match status" value="1"/>
</dbReference>
<gene>
    <name evidence="3" type="ORF">NCTC13652_01945</name>
</gene>
<keyword evidence="4" id="KW-1185">Reference proteome</keyword>
<dbReference type="CDD" id="cd00093">
    <property type="entry name" value="HTH_XRE"/>
    <property type="match status" value="1"/>
</dbReference>
<sequence>MSDSADTGPNQLASNITAAREALGWSQRDLVRELAARGVNLSQANISNIEQGKRDPRARELKGLAGVFGVSIDQLMGPLEVLQDKLVWSVKYAKVQDAKAAVITAAREYERMAEEIAEGANSPSELQSLNLNLGLGISCIGLATHGFNFTTPWREDYGIKLRKGDPASDMDMPTAGFWSGDPRRRKPKGKPMEPSTDVELKS</sequence>
<evidence type="ECO:0000313" key="3">
    <source>
        <dbReference type="EMBL" id="VEI03732.1"/>
    </source>
</evidence>
<dbReference type="AlphaFoldDB" id="A0A448P0I6"/>
<protein>
    <submittedName>
        <fullName evidence="3">Bifunctional HTH-domain containing protein/aminotransferase</fullName>
    </submittedName>
</protein>
<reference evidence="3 4" key="1">
    <citation type="submission" date="2018-12" db="EMBL/GenBank/DDBJ databases">
        <authorList>
            <consortium name="Pathogen Informatics"/>
        </authorList>
    </citation>
    <scope>NUCLEOTIDE SEQUENCE [LARGE SCALE GENOMIC DNA]</scope>
    <source>
        <strain evidence="3 4">NCTC13652</strain>
    </source>
</reference>
<dbReference type="Gene3D" id="1.10.260.40">
    <property type="entry name" value="lambda repressor-like DNA-binding domains"/>
    <property type="match status" value="1"/>
</dbReference>
<feature type="region of interest" description="Disordered" evidence="1">
    <location>
        <begin position="164"/>
        <end position="202"/>
    </location>
</feature>
<evidence type="ECO:0000256" key="1">
    <source>
        <dbReference type="SAM" id="MobiDB-lite"/>
    </source>
</evidence>
<feature type="domain" description="HTH cro/C1-type" evidence="2">
    <location>
        <begin position="16"/>
        <end position="75"/>
    </location>
</feature>
<keyword evidence="3" id="KW-0032">Aminotransferase</keyword>